<comment type="caution">
    <text evidence="3">The sequence shown here is derived from an EMBL/GenBank/DDBJ whole genome shotgun (WGS) entry which is preliminary data.</text>
</comment>
<evidence type="ECO:0000313" key="4">
    <source>
        <dbReference type="Proteomes" id="UP001159428"/>
    </source>
</evidence>
<dbReference type="PROSITE" id="PS51376">
    <property type="entry name" value="DBB"/>
    <property type="match status" value="1"/>
</dbReference>
<evidence type="ECO:0000256" key="1">
    <source>
        <dbReference type="SAM" id="MobiDB-lite"/>
    </source>
</evidence>
<feature type="region of interest" description="Disordered" evidence="1">
    <location>
        <begin position="465"/>
        <end position="520"/>
    </location>
</feature>
<dbReference type="AlphaFoldDB" id="A0AAU9X3Y4"/>
<dbReference type="InterPro" id="IPR052446">
    <property type="entry name" value="B-cell_PI3K-Signaling_Adptrs"/>
</dbReference>
<dbReference type="Pfam" id="PF14545">
    <property type="entry name" value="DBB"/>
    <property type="match status" value="1"/>
</dbReference>
<feature type="compositionally biased region" description="Polar residues" evidence="1">
    <location>
        <begin position="475"/>
        <end position="486"/>
    </location>
</feature>
<keyword evidence="4" id="KW-1185">Reference proteome</keyword>
<evidence type="ECO:0000259" key="2">
    <source>
        <dbReference type="PROSITE" id="PS51376"/>
    </source>
</evidence>
<accession>A0AAU9X3Y4</accession>
<dbReference type="SMART" id="SM01282">
    <property type="entry name" value="DBB"/>
    <property type="match status" value="1"/>
</dbReference>
<organism evidence="3 4">
    <name type="scientific">Pocillopora meandrina</name>
    <dbReference type="NCBI Taxonomy" id="46732"/>
    <lineage>
        <taxon>Eukaryota</taxon>
        <taxon>Metazoa</taxon>
        <taxon>Cnidaria</taxon>
        <taxon>Anthozoa</taxon>
        <taxon>Hexacorallia</taxon>
        <taxon>Scleractinia</taxon>
        <taxon>Astrocoeniina</taxon>
        <taxon>Pocilloporidae</taxon>
        <taxon>Pocillopora</taxon>
    </lineage>
</organism>
<evidence type="ECO:0000313" key="3">
    <source>
        <dbReference type="EMBL" id="CAH3135501.1"/>
    </source>
</evidence>
<protein>
    <recommendedName>
        <fullName evidence="2">DBB domain-containing protein</fullName>
    </recommendedName>
</protein>
<dbReference type="Proteomes" id="UP001159428">
    <property type="component" value="Unassembled WGS sequence"/>
</dbReference>
<feature type="non-terminal residue" evidence="3">
    <location>
        <position position="520"/>
    </location>
</feature>
<name>A0AAU9X3Y4_9CNID</name>
<gene>
    <name evidence="3" type="ORF">PMEA_00016251</name>
</gene>
<reference evidence="3 4" key="1">
    <citation type="submission" date="2022-05" db="EMBL/GenBank/DDBJ databases">
        <authorList>
            <consortium name="Genoscope - CEA"/>
            <person name="William W."/>
        </authorList>
    </citation>
    <scope>NUCLEOTIDE SEQUENCE [LARGE SCALE GENOMIC DNA]</scope>
</reference>
<feature type="region of interest" description="Disordered" evidence="1">
    <location>
        <begin position="349"/>
        <end position="401"/>
    </location>
</feature>
<sequence>MYIIACLRKGIVVSITTSCSLADIVRQLVAVSPKMTQYDSKESVIFVFNKPLLADGGPYEAEFKGQHHCLRVPAVLLNSCTLQAQAPVYYPPETTTVSIYDKLKQHEPSIARCSFEFFARGQLLQELLEKASDPDMLLCDSLGVSSTDLKTFDDVIAGKLKEKAPEGFKLLKMAQERGPPVSNTRFPTLLHLGATYGLTLTVAACLHYCPAAHQACLLKNVDGNTPIEISRKLGSHEITKCLQDFQSNKCFLKNNNQLGKEGVFNDNDENEDIYMEMRPSMALDKIDREHDYVRMPEIGTNTNPILMTPELQSAVSLAENAIRLGWLKGDFDEATFNAFRQIIERGTEEQVDDPTYSLPRDLGPVLPPRSNRLSNKRHSIHDIPNSAPPLPPRSPGSVKSPQFLLGHQTERRGSDPSIFHRMQPNFADKLTICEENGTIHQPRNDSPPKLPAKTRSPLSAIQGAQHHLPGGFLSPKSSSNDATSMGLSPRLPPRNPKLRSKTRSASCEADLTVQNLARNR</sequence>
<feature type="domain" description="DBB" evidence="2">
    <location>
        <begin position="31"/>
        <end position="171"/>
    </location>
</feature>
<dbReference type="PANTHER" id="PTHR16267">
    <property type="entry name" value="BANK1/PIK3AP1 FAMILY MEMBER"/>
    <property type="match status" value="1"/>
</dbReference>
<dbReference type="PANTHER" id="PTHR16267:SF11">
    <property type="entry name" value="STUMPS, ISOFORM E"/>
    <property type="match status" value="1"/>
</dbReference>
<dbReference type="InterPro" id="IPR017893">
    <property type="entry name" value="DBB_domain"/>
</dbReference>
<proteinExistence type="predicted"/>
<dbReference type="GO" id="GO:0005102">
    <property type="term" value="F:signaling receptor binding"/>
    <property type="evidence" value="ECO:0007669"/>
    <property type="project" value="TreeGrafter"/>
</dbReference>
<dbReference type="EMBL" id="CALNXJ010000029">
    <property type="protein sequence ID" value="CAH3135501.1"/>
    <property type="molecule type" value="Genomic_DNA"/>
</dbReference>